<dbReference type="GO" id="GO:0003700">
    <property type="term" value="F:DNA-binding transcription factor activity"/>
    <property type="evidence" value="ECO:0007669"/>
    <property type="project" value="InterPro"/>
</dbReference>
<dbReference type="CDD" id="cd08423">
    <property type="entry name" value="PBP2_LTTR_like_6"/>
    <property type="match status" value="1"/>
</dbReference>
<reference evidence="6 7" key="1">
    <citation type="submission" date="2019-06" db="EMBL/GenBank/DDBJ databases">
        <title>Sequencing the genomes of 1000 actinobacteria strains.</title>
        <authorList>
            <person name="Klenk H.-P."/>
        </authorList>
    </citation>
    <scope>NUCLEOTIDE SEQUENCE [LARGE SCALE GENOMIC DNA]</scope>
    <source>
        <strain evidence="6 7">DSM 12335</strain>
    </source>
</reference>
<dbReference type="Pfam" id="PF00126">
    <property type="entry name" value="HTH_1"/>
    <property type="match status" value="1"/>
</dbReference>
<dbReference type="PROSITE" id="PS50931">
    <property type="entry name" value="HTH_LYSR"/>
    <property type="match status" value="1"/>
</dbReference>
<dbReference type="Pfam" id="PF03466">
    <property type="entry name" value="LysR_substrate"/>
    <property type="match status" value="1"/>
</dbReference>
<dbReference type="SUPFAM" id="SSF46785">
    <property type="entry name" value="Winged helix' DNA-binding domain"/>
    <property type="match status" value="1"/>
</dbReference>
<dbReference type="RefSeq" id="WP_141785379.1">
    <property type="nucleotide sequence ID" value="NZ_BAAAIK010000010.1"/>
</dbReference>
<accession>A0A542YTF5</accession>
<dbReference type="InterPro" id="IPR011991">
    <property type="entry name" value="ArsR-like_HTH"/>
</dbReference>
<dbReference type="PANTHER" id="PTHR30346">
    <property type="entry name" value="TRANSCRIPTIONAL DUAL REGULATOR HCAR-RELATED"/>
    <property type="match status" value="1"/>
</dbReference>
<comment type="similarity">
    <text evidence="1">Belongs to the LysR transcriptional regulatory family.</text>
</comment>
<dbReference type="EMBL" id="VFOP01000001">
    <property type="protein sequence ID" value="TQL51368.1"/>
    <property type="molecule type" value="Genomic_DNA"/>
</dbReference>
<dbReference type="Gene3D" id="3.40.190.10">
    <property type="entry name" value="Periplasmic binding protein-like II"/>
    <property type="match status" value="2"/>
</dbReference>
<dbReference type="GO" id="GO:0003677">
    <property type="term" value="F:DNA binding"/>
    <property type="evidence" value="ECO:0007669"/>
    <property type="project" value="UniProtKB-KW"/>
</dbReference>
<dbReference type="InterPro" id="IPR005119">
    <property type="entry name" value="LysR_subst-bd"/>
</dbReference>
<dbReference type="Gene3D" id="1.10.10.10">
    <property type="entry name" value="Winged helix-like DNA-binding domain superfamily/Winged helix DNA-binding domain"/>
    <property type="match status" value="1"/>
</dbReference>
<evidence type="ECO:0000256" key="3">
    <source>
        <dbReference type="ARBA" id="ARBA00023125"/>
    </source>
</evidence>
<feature type="domain" description="HTH lysR-type" evidence="5">
    <location>
        <begin position="1"/>
        <end position="58"/>
    </location>
</feature>
<dbReference type="AlphaFoldDB" id="A0A542YTF5"/>
<gene>
    <name evidence="6" type="ORF">FB467_2511</name>
</gene>
<keyword evidence="3 6" id="KW-0238">DNA-binding</keyword>
<dbReference type="InterPro" id="IPR036388">
    <property type="entry name" value="WH-like_DNA-bd_sf"/>
</dbReference>
<sequence length="316" mass="33260">MIDPRLQVLRLVAAHGTVTAAAAALNYTPSAVSHQLRSLARDLDLVLLEPDGRGVRLTASARLLVERGEELLARWEEIRAELAESEPERVGSLRLCGFSTAAAALLPQVAARVRAAHPYCTVRIIEADPADCFDLLLAGRADVAVVVAIPALPPPSDPRFDQEALLEDPLDLLVPANHPLARRSSVSLSEAAQESWILDRPGRPLHGLAQAACAAAGFSPSVAHEAAEWDTGAALVDAGLGVSLVPRLARLPGGYDITRVPLRGDPTPARYIRTGVRRGSSRQPVIAAALEALREVAAGAARAPASGPAPVDTAKR</sequence>
<dbReference type="InterPro" id="IPR036390">
    <property type="entry name" value="WH_DNA-bd_sf"/>
</dbReference>
<dbReference type="PANTHER" id="PTHR30346:SF29">
    <property type="entry name" value="LYSR SUBSTRATE-BINDING"/>
    <property type="match status" value="1"/>
</dbReference>
<evidence type="ECO:0000256" key="1">
    <source>
        <dbReference type="ARBA" id="ARBA00009437"/>
    </source>
</evidence>
<dbReference type="OrthoDB" id="4131546at2"/>
<protein>
    <submittedName>
        <fullName evidence="6">DNA-binding transcriptional LysR family regulator</fullName>
    </submittedName>
</protein>
<dbReference type="InterPro" id="IPR000847">
    <property type="entry name" value="LysR_HTH_N"/>
</dbReference>
<dbReference type="GO" id="GO:0032993">
    <property type="term" value="C:protein-DNA complex"/>
    <property type="evidence" value="ECO:0007669"/>
    <property type="project" value="TreeGrafter"/>
</dbReference>
<dbReference type="SUPFAM" id="SSF53850">
    <property type="entry name" value="Periplasmic binding protein-like II"/>
    <property type="match status" value="1"/>
</dbReference>
<keyword evidence="7" id="KW-1185">Reference proteome</keyword>
<keyword evidence="4" id="KW-0804">Transcription</keyword>
<evidence type="ECO:0000256" key="4">
    <source>
        <dbReference type="ARBA" id="ARBA00023163"/>
    </source>
</evidence>
<organism evidence="6 7">
    <name type="scientific">Ornithinicoccus hortensis</name>
    <dbReference type="NCBI Taxonomy" id="82346"/>
    <lineage>
        <taxon>Bacteria</taxon>
        <taxon>Bacillati</taxon>
        <taxon>Actinomycetota</taxon>
        <taxon>Actinomycetes</taxon>
        <taxon>Micrococcales</taxon>
        <taxon>Intrasporangiaceae</taxon>
        <taxon>Ornithinicoccus</taxon>
    </lineage>
</organism>
<dbReference type="CDD" id="cd00090">
    <property type="entry name" value="HTH_ARSR"/>
    <property type="match status" value="1"/>
</dbReference>
<evidence type="ECO:0000259" key="5">
    <source>
        <dbReference type="PROSITE" id="PS50931"/>
    </source>
</evidence>
<dbReference type="Proteomes" id="UP000319516">
    <property type="component" value="Unassembled WGS sequence"/>
</dbReference>
<name>A0A542YTF5_9MICO</name>
<evidence type="ECO:0000313" key="7">
    <source>
        <dbReference type="Proteomes" id="UP000319516"/>
    </source>
</evidence>
<comment type="caution">
    <text evidence="6">The sequence shown here is derived from an EMBL/GenBank/DDBJ whole genome shotgun (WGS) entry which is preliminary data.</text>
</comment>
<proteinExistence type="inferred from homology"/>
<evidence type="ECO:0000313" key="6">
    <source>
        <dbReference type="EMBL" id="TQL51368.1"/>
    </source>
</evidence>
<evidence type="ECO:0000256" key="2">
    <source>
        <dbReference type="ARBA" id="ARBA00023015"/>
    </source>
</evidence>
<keyword evidence="2" id="KW-0805">Transcription regulation</keyword>